<dbReference type="Gene3D" id="2.20.25.10">
    <property type="match status" value="1"/>
</dbReference>
<dbReference type="GO" id="GO:0006979">
    <property type="term" value="P:response to oxidative stress"/>
    <property type="evidence" value="ECO:0007669"/>
    <property type="project" value="InterPro"/>
</dbReference>
<dbReference type="InterPro" id="IPR015946">
    <property type="entry name" value="KH_dom-like_a/b"/>
</dbReference>
<sequence length="144" mass="15193">MTEPKYTTSATSWGGGRDGRVATDDSKIDLNLSVPAGLGGDDGPGSNPEQLFASAWAACYHGALKAVGRIEGVDVKESAVTVTVNLGGEFLTGFNFEVTIAAQMPGIDDETGHRLLEEANKYCPYSRVTRGNAKVELLLVADED</sequence>
<proteinExistence type="inferred from homology"/>
<dbReference type="InterPro" id="IPR019953">
    <property type="entry name" value="OHR"/>
</dbReference>
<organism evidence="3">
    <name type="scientific">Jonesiaceae bacterium BS-20</name>
    <dbReference type="NCBI Taxonomy" id="3120821"/>
    <lineage>
        <taxon>Bacteria</taxon>
        <taxon>Bacillati</taxon>
        <taxon>Actinomycetota</taxon>
        <taxon>Actinomycetes</taxon>
        <taxon>Micrococcales</taxon>
        <taxon>Jonesiaceae</taxon>
    </lineage>
</organism>
<dbReference type="PANTHER" id="PTHR33797">
    <property type="entry name" value="ORGANIC HYDROPEROXIDE RESISTANCE PROTEIN-LIKE"/>
    <property type="match status" value="1"/>
</dbReference>
<dbReference type="Pfam" id="PF02566">
    <property type="entry name" value="OsmC"/>
    <property type="match status" value="1"/>
</dbReference>
<evidence type="ECO:0000313" key="3">
    <source>
        <dbReference type="EMBL" id="XBH20949.1"/>
    </source>
</evidence>
<dbReference type="Gene3D" id="3.30.300.20">
    <property type="match status" value="1"/>
</dbReference>
<evidence type="ECO:0000256" key="2">
    <source>
        <dbReference type="SAM" id="MobiDB-lite"/>
    </source>
</evidence>
<dbReference type="InterPro" id="IPR003718">
    <property type="entry name" value="OsmC/Ohr_fam"/>
</dbReference>
<reference evidence="3" key="1">
    <citation type="submission" date="2024-02" db="EMBL/GenBank/DDBJ databases">
        <title>Tomenella chthoni gen. nov. sp. nov., a member of the family Jonesiaceae isolated from bat guano.</title>
        <authorList>
            <person name="Miller S.L."/>
            <person name="King J."/>
            <person name="Sankaranarayanan K."/>
            <person name="Lawson P.A."/>
        </authorList>
    </citation>
    <scope>NUCLEOTIDE SEQUENCE</scope>
    <source>
        <strain evidence="3">BS-20</strain>
    </source>
</reference>
<accession>A0AAU7DUD7</accession>
<feature type="region of interest" description="Disordered" evidence="2">
    <location>
        <begin position="1"/>
        <end position="20"/>
    </location>
</feature>
<name>A0AAU7DUD7_9MICO</name>
<gene>
    <name evidence="3" type="ORF">V5R04_12085</name>
</gene>
<feature type="compositionally biased region" description="Polar residues" evidence="2">
    <location>
        <begin position="1"/>
        <end position="12"/>
    </location>
</feature>
<dbReference type="InterPro" id="IPR036102">
    <property type="entry name" value="OsmC/Ohrsf"/>
</dbReference>
<dbReference type="NCBIfam" id="TIGR03561">
    <property type="entry name" value="organ_hyd_perox"/>
    <property type="match status" value="1"/>
</dbReference>
<dbReference type="EMBL" id="CP146203">
    <property type="protein sequence ID" value="XBH20949.1"/>
    <property type="molecule type" value="Genomic_DNA"/>
</dbReference>
<protein>
    <submittedName>
        <fullName evidence="3">Ohr family peroxiredoxin</fullName>
    </submittedName>
</protein>
<evidence type="ECO:0000256" key="1">
    <source>
        <dbReference type="ARBA" id="ARBA00007378"/>
    </source>
</evidence>
<dbReference type="PANTHER" id="PTHR33797:SF2">
    <property type="entry name" value="ORGANIC HYDROPEROXIDE RESISTANCE PROTEIN-LIKE"/>
    <property type="match status" value="1"/>
</dbReference>
<dbReference type="SUPFAM" id="SSF82784">
    <property type="entry name" value="OsmC-like"/>
    <property type="match status" value="1"/>
</dbReference>
<dbReference type="AlphaFoldDB" id="A0AAU7DUD7"/>
<comment type="similarity">
    <text evidence="1">Belongs to the OsmC/Ohr family.</text>
</comment>